<name>A0A6J1X6F7_GALME</name>
<evidence type="ECO:0000256" key="12">
    <source>
        <dbReference type="ARBA" id="ARBA00023128"/>
    </source>
</evidence>
<dbReference type="GO" id="GO:0004140">
    <property type="term" value="F:dephospho-CoA kinase activity"/>
    <property type="evidence" value="ECO:0007669"/>
    <property type="project" value="UniProtKB-EC"/>
</dbReference>
<comment type="catalytic activity">
    <reaction evidence="15">
        <text>3'-dephospho-CoA + ATP = ADP + CoA + H(+)</text>
        <dbReference type="Rhea" id="RHEA:18245"/>
        <dbReference type="ChEBI" id="CHEBI:15378"/>
        <dbReference type="ChEBI" id="CHEBI:30616"/>
        <dbReference type="ChEBI" id="CHEBI:57287"/>
        <dbReference type="ChEBI" id="CHEBI:57328"/>
        <dbReference type="ChEBI" id="CHEBI:456216"/>
        <dbReference type="EC" id="2.7.1.24"/>
    </reaction>
    <physiologicalReaction direction="left-to-right" evidence="15">
        <dbReference type="Rhea" id="RHEA:18246"/>
    </physiologicalReaction>
</comment>
<comment type="subunit">
    <text evidence="3">Monomer.</text>
</comment>
<dbReference type="Pfam" id="PF01121">
    <property type="entry name" value="CoaE"/>
    <property type="match status" value="1"/>
</dbReference>
<evidence type="ECO:0000256" key="3">
    <source>
        <dbReference type="ARBA" id="ARBA00011245"/>
    </source>
</evidence>
<dbReference type="PANTHER" id="PTHR10695:SF46">
    <property type="entry name" value="BIFUNCTIONAL COENZYME A SYNTHASE-RELATED"/>
    <property type="match status" value="1"/>
</dbReference>
<dbReference type="InterPro" id="IPR001977">
    <property type="entry name" value="Depp_CoAkinase"/>
</dbReference>
<dbReference type="FunFam" id="3.40.50.300:FF:000899">
    <property type="entry name" value="Bifunctional coenzyme A synthase"/>
    <property type="match status" value="1"/>
</dbReference>
<comment type="similarity">
    <text evidence="19">In the central section; belongs to the eukaryotic CoaD family.</text>
</comment>
<dbReference type="Proteomes" id="UP001652740">
    <property type="component" value="Unplaced"/>
</dbReference>
<dbReference type="FunFam" id="3.40.50.620:FF:000089">
    <property type="entry name" value="Bifunctional coenzyme A synthase"/>
    <property type="match status" value="1"/>
</dbReference>
<gene>
    <name evidence="25" type="primary">LOC113520635</name>
</gene>
<dbReference type="GO" id="GO:0015937">
    <property type="term" value="P:coenzyme A biosynthetic process"/>
    <property type="evidence" value="ECO:0007669"/>
    <property type="project" value="InterPro"/>
</dbReference>
<feature type="transmembrane region" description="Helical" evidence="22">
    <location>
        <begin position="6"/>
        <end position="24"/>
    </location>
</feature>
<evidence type="ECO:0000256" key="5">
    <source>
        <dbReference type="ARBA" id="ARBA00022490"/>
    </source>
</evidence>
<evidence type="ECO:0000256" key="7">
    <source>
        <dbReference type="ARBA" id="ARBA00022679"/>
    </source>
</evidence>
<dbReference type="SUPFAM" id="SSF52540">
    <property type="entry name" value="P-loop containing nucleoside triphosphate hydrolases"/>
    <property type="match status" value="1"/>
</dbReference>
<keyword evidence="10" id="KW-0418">Kinase</keyword>
<keyword evidence="11" id="KW-0067">ATP-binding</keyword>
<dbReference type="GO" id="GO:0005524">
    <property type="term" value="F:ATP binding"/>
    <property type="evidence" value="ECO:0007669"/>
    <property type="project" value="UniProtKB-KW"/>
</dbReference>
<evidence type="ECO:0000256" key="9">
    <source>
        <dbReference type="ARBA" id="ARBA00022741"/>
    </source>
</evidence>
<dbReference type="EC" id="2.7.7.3" evidence="4"/>
<dbReference type="GO" id="GO:0005759">
    <property type="term" value="C:mitochondrial matrix"/>
    <property type="evidence" value="ECO:0007669"/>
    <property type="project" value="UniProtKB-SubCell"/>
</dbReference>
<keyword evidence="24" id="KW-1185">Reference proteome</keyword>
<evidence type="ECO:0000256" key="2">
    <source>
        <dbReference type="ARBA" id="ARBA00004496"/>
    </source>
</evidence>
<organism evidence="24 25">
    <name type="scientific">Galleria mellonella</name>
    <name type="common">Greater wax moth</name>
    <dbReference type="NCBI Taxonomy" id="7137"/>
    <lineage>
        <taxon>Eukaryota</taxon>
        <taxon>Metazoa</taxon>
        <taxon>Ecdysozoa</taxon>
        <taxon>Arthropoda</taxon>
        <taxon>Hexapoda</taxon>
        <taxon>Insecta</taxon>
        <taxon>Pterygota</taxon>
        <taxon>Neoptera</taxon>
        <taxon>Endopterygota</taxon>
        <taxon>Lepidoptera</taxon>
        <taxon>Glossata</taxon>
        <taxon>Ditrysia</taxon>
        <taxon>Pyraloidea</taxon>
        <taxon>Pyralidae</taxon>
        <taxon>Galleriinae</taxon>
        <taxon>Galleria</taxon>
    </lineage>
</organism>
<keyword evidence="7" id="KW-0808">Transferase</keyword>
<proteinExistence type="inferred from homology"/>
<dbReference type="InParanoid" id="A0A6J1X6F7"/>
<dbReference type="RefSeq" id="XP_026761829.1">
    <property type="nucleotide sequence ID" value="XM_026906028.3"/>
</dbReference>
<evidence type="ECO:0000256" key="11">
    <source>
        <dbReference type="ARBA" id="ARBA00022840"/>
    </source>
</evidence>
<dbReference type="Gene3D" id="3.40.50.620">
    <property type="entry name" value="HUPs"/>
    <property type="match status" value="1"/>
</dbReference>
<evidence type="ECO:0000313" key="24">
    <source>
        <dbReference type="Proteomes" id="UP001652740"/>
    </source>
</evidence>
<evidence type="ECO:0000313" key="25">
    <source>
        <dbReference type="RefSeq" id="XP_026761829.1"/>
    </source>
</evidence>
<dbReference type="GeneID" id="113520635"/>
<dbReference type="SUPFAM" id="SSF52374">
    <property type="entry name" value="Nucleotidylyl transferase"/>
    <property type="match status" value="1"/>
</dbReference>
<dbReference type="KEGG" id="gmw:113520635"/>
<protein>
    <recommendedName>
        <fullName evidence="21">Bifunctional coenzyme A synthase</fullName>
        <ecNumber evidence="20">2.7.1.24</ecNumber>
        <ecNumber evidence="4">2.7.7.3</ecNumber>
    </recommendedName>
</protein>
<comment type="pathway">
    <text evidence="18">Cofactor biosynthesis; coenzyme A biosynthesis; CoA from (R)-pantothenate: step 5/5.</text>
</comment>
<dbReference type="PROSITE" id="PS51219">
    <property type="entry name" value="DPCK"/>
    <property type="match status" value="1"/>
</dbReference>
<keyword evidence="22" id="KW-0812">Transmembrane</keyword>
<keyword evidence="13" id="KW-0511">Multifunctional enzyme</keyword>
<evidence type="ECO:0000259" key="23">
    <source>
        <dbReference type="Pfam" id="PF01467"/>
    </source>
</evidence>
<evidence type="ECO:0000256" key="1">
    <source>
        <dbReference type="ARBA" id="ARBA00004305"/>
    </source>
</evidence>
<evidence type="ECO:0000256" key="14">
    <source>
        <dbReference type="ARBA" id="ARBA00051310"/>
    </source>
</evidence>
<dbReference type="CTD" id="38647"/>
<accession>A0A6J1X6F7</accession>
<keyword evidence="8" id="KW-0548">Nucleotidyltransferase</keyword>
<evidence type="ECO:0000256" key="4">
    <source>
        <dbReference type="ARBA" id="ARBA00012392"/>
    </source>
</evidence>
<evidence type="ECO:0000256" key="10">
    <source>
        <dbReference type="ARBA" id="ARBA00022777"/>
    </source>
</evidence>
<evidence type="ECO:0000256" key="13">
    <source>
        <dbReference type="ARBA" id="ARBA00023268"/>
    </source>
</evidence>
<dbReference type="InterPro" id="IPR004821">
    <property type="entry name" value="Cyt_trans-like"/>
</dbReference>
<evidence type="ECO:0000256" key="17">
    <source>
        <dbReference type="ARBA" id="ARBA00060565"/>
    </source>
</evidence>
<dbReference type="CDD" id="cd02022">
    <property type="entry name" value="DPCK"/>
    <property type="match status" value="1"/>
</dbReference>
<evidence type="ECO:0000256" key="22">
    <source>
        <dbReference type="SAM" id="Phobius"/>
    </source>
</evidence>
<dbReference type="InterPro" id="IPR014729">
    <property type="entry name" value="Rossmann-like_a/b/a_fold"/>
</dbReference>
<evidence type="ECO:0000256" key="8">
    <source>
        <dbReference type="ARBA" id="ARBA00022695"/>
    </source>
</evidence>
<dbReference type="InterPro" id="IPR027417">
    <property type="entry name" value="P-loop_NTPase"/>
</dbReference>
<evidence type="ECO:0000256" key="15">
    <source>
        <dbReference type="ARBA" id="ARBA00051912"/>
    </source>
</evidence>
<comment type="catalytic activity">
    <reaction evidence="14">
        <text>(R)-4'-phosphopantetheine + ATP + H(+) = 3'-dephospho-CoA + diphosphate</text>
        <dbReference type="Rhea" id="RHEA:19801"/>
        <dbReference type="ChEBI" id="CHEBI:15378"/>
        <dbReference type="ChEBI" id="CHEBI:30616"/>
        <dbReference type="ChEBI" id="CHEBI:33019"/>
        <dbReference type="ChEBI" id="CHEBI:57328"/>
        <dbReference type="ChEBI" id="CHEBI:61723"/>
        <dbReference type="EC" id="2.7.7.3"/>
    </reaction>
    <physiologicalReaction direction="left-to-right" evidence="14">
        <dbReference type="Rhea" id="RHEA:19802"/>
    </physiologicalReaction>
</comment>
<keyword evidence="12" id="KW-0496">Mitochondrion</keyword>
<keyword evidence="6" id="KW-0597">Phosphoprotein</keyword>
<feature type="domain" description="Cytidyltransferase-like" evidence="23">
    <location>
        <begin position="170"/>
        <end position="313"/>
    </location>
</feature>
<dbReference type="Gene3D" id="3.40.50.300">
    <property type="entry name" value="P-loop containing nucleotide triphosphate hydrolases"/>
    <property type="match status" value="1"/>
</dbReference>
<evidence type="ECO:0000256" key="21">
    <source>
        <dbReference type="ARBA" id="ARBA00067394"/>
    </source>
</evidence>
<dbReference type="CDD" id="cd02164">
    <property type="entry name" value="PPAT_CoAS"/>
    <property type="match status" value="1"/>
</dbReference>
<comment type="subcellular location">
    <subcellularLocation>
        <location evidence="2">Cytoplasm</location>
    </subcellularLocation>
    <subcellularLocation>
        <location evidence="1">Mitochondrion matrix</location>
    </subcellularLocation>
</comment>
<dbReference type="GO" id="GO:0004595">
    <property type="term" value="F:pantetheine-phosphate adenylyltransferase activity"/>
    <property type="evidence" value="ECO:0007669"/>
    <property type="project" value="UniProtKB-EC"/>
</dbReference>
<comment type="pathway">
    <text evidence="17">Cofactor biosynthesis; coenzyme A biosynthesis; CoA from (R)-pantothenate: step 4/5.</text>
</comment>
<keyword evidence="22" id="KW-0472">Membrane</keyword>
<reference evidence="25" key="1">
    <citation type="submission" date="2025-08" db="UniProtKB">
        <authorList>
            <consortium name="RefSeq"/>
        </authorList>
    </citation>
    <scope>IDENTIFICATION</scope>
    <source>
        <tissue evidence="25">Whole larvae</tissue>
    </source>
</reference>
<keyword evidence="5" id="KW-0963">Cytoplasm</keyword>
<dbReference type="NCBIfam" id="TIGR00152">
    <property type="entry name" value="dephospho-CoA kinase"/>
    <property type="match status" value="1"/>
</dbReference>
<evidence type="ECO:0000256" key="6">
    <source>
        <dbReference type="ARBA" id="ARBA00022553"/>
    </source>
</evidence>
<dbReference type="AlphaFoldDB" id="A0A6J1X6F7"/>
<dbReference type="FunCoup" id="A0A6J1X6F7">
    <property type="interactions" value="1318"/>
</dbReference>
<dbReference type="EC" id="2.7.1.24" evidence="20"/>
<dbReference type="NCBIfam" id="NF001985">
    <property type="entry name" value="PRK00777.1"/>
    <property type="match status" value="1"/>
</dbReference>
<dbReference type="OrthoDB" id="330671at2759"/>
<dbReference type="PANTHER" id="PTHR10695">
    <property type="entry name" value="DEPHOSPHO-COA KINASE-RELATED"/>
    <property type="match status" value="1"/>
</dbReference>
<dbReference type="HAMAP" id="MF_00376">
    <property type="entry name" value="Dephospho_CoA_kinase"/>
    <property type="match status" value="1"/>
</dbReference>
<keyword evidence="9" id="KW-0547">Nucleotide-binding</keyword>
<evidence type="ECO:0000256" key="19">
    <source>
        <dbReference type="ARBA" id="ARBA00061673"/>
    </source>
</evidence>
<evidence type="ECO:0000256" key="18">
    <source>
        <dbReference type="ARBA" id="ARBA00060696"/>
    </source>
</evidence>
<dbReference type="Pfam" id="PF01467">
    <property type="entry name" value="CTP_transf_like"/>
    <property type="match status" value="1"/>
</dbReference>
<evidence type="ECO:0000256" key="20">
    <source>
        <dbReference type="ARBA" id="ARBA00066359"/>
    </source>
</evidence>
<evidence type="ECO:0000256" key="16">
    <source>
        <dbReference type="ARBA" id="ARBA00059677"/>
    </source>
</evidence>
<sequence>MCNISYGVSFAVLLFSVIVSYIFVMNLKQTELMAKTGLIFLSNVTKINDICLKASKYVKNRLYIKINGKPDNMLPVVSKQIVDLYSQATSKCNNLDVRLLLKSTESKNIKTNYPIDLILYDSHLTKDINSLQQSVLSLNSGSKVHSIELKLNDFGKTNEEPVKTYEYVALGGTFDRLHNGHKILLSQAALRATKHVTVGVTDVNMIQSKKLWELIEPIENRIKAVVDFLTDINPDLEYNVVPIRDLYGPTKDDPRYQLIVVSEETARGAVKINEKRKENGLQPLETYVIKLAQDLHPERSHEEEEKVSSSNHRMRLLGTILKPPVPNPNIPDWPYVIGLAGGIASGKSNIAEKLKAKGAAIINCDIIAHDLYKPGLPLNSTLSETFGQNIITETGEVDRRKLGTIVFSDKEQLEKLNSIVWPAVIEEAQRRVRALGEEGHKVVVMEAAVMVRAKWYTHCHQLWSVIIPPEEAVKRLQKRNGLSEEEAKQRISSQPSNLEQVANANIVFSPYWSYEYTQSQIDRAWSHLQEYLRSRK</sequence>
<keyword evidence="22" id="KW-1133">Transmembrane helix</keyword>
<comment type="function">
    <text evidence="16">Bifunctional enzyme that catalyzes the fourth and fifth sequential steps of CoA biosynthetic pathway. The fourth reaction is catalyzed by the phosphopantetheine adenylyltransferase, coded by the coaD domain; the fifth reaction is catalyzed by the dephospho-CoA kinase, coded by the coaE domain. May act as a point of CoA biosynthesis regulation.</text>
</comment>